<reference evidence="2" key="1">
    <citation type="submission" date="2022-11" db="UniProtKB">
        <authorList>
            <consortium name="WormBaseParasite"/>
        </authorList>
    </citation>
    <scope>IDENTIFICATION</scope>
</reference>
<evidence type="ECO:0000313" key="2">
    <source>
        <dbReference type="WBParaSite" id="nRc.2.0.1.t31068-RA"/>
    </source>
</evidence>
<name>A0A915JYA3_ROMCU</name>
<sequence>MRAAGLYEKCCRCPLLKEYKDEGINLECKSNQATVDYYRRHISWTVQFCCSKEKAELNAADIAHDILQTFIGWLLWKIDNNEAQSMTTFVMLNVLDTKLGKWCS</sequence>
<accession>A0A915JYA3</accession>
<protein>
    <submittedName>
        <fullName evidence="2">Uncharacterized protein</fullName>
    </submittedName>
</protein>
<dbReference type="AlphaFoldDB" id="A0A915JYA3"/>
<proteinExistence type="predicted"/>
<keyword evidence="1" id="KW-1185">Reference proteome</keyword>
<organism evidence="1 2">
    <name type="scientific">Romanomermis culicivorax</name>
    <name type="common">Nematode worm</name>
    <dbReference type="NCBI Taxonomy" id="13658"/>
    <lineage>
        <taxon>Eukaryota</taxon>
        <taxon>Metazoa</taxon>
        <taxon>Ecdysozoa</taxon>
        <taxon>Nematoda</taxon>
        <taxon>Enoplea</taxon>
        <taxon>Dorylaimia</taxon>
        <taxon>Mermithida</taxon>
        <taxon>Mermithoidea</taxon>
        <taxon>Mermithidae</taxon>
        <taxon>Romanomermis</taxon>
    </lineage>
</organism>
<dbReference type="WBParaSite" id="nRc.2.0.1.t31068-RA">
    <property type="protein sequence ID" value="nRc.2.0.1.t31068-RA"/>
    <property type="gene ID" value="nRc.2.0.1.g31068"/>
</dbReference>
<evidence type="ECO:0000313" key="1">
    <source>
        <dbReference type="Proteomes" id="UP000887565"/>
    </source>
</evidence>
<dbReference type="Proteomes" id="UP000887565">
    <property type="component" value="Unplaced"/>
</dbReference>